<sequence>IIKTGMDDKVCGIVARMGTGATSDNQDTRYMADHADCEVVSAKTTAARTKAIGTGVCRTYNIGGSVKAESSTIGTECDANVCSDVSIDDEHSEYVAAEKNAKAYFNELRESERDNLNIALCALFAKSEGKKVSPLEHIKMHSMLRMAFYRRLRGDQATLASPLMAAAIVNMGIDNAMYYVCPMIEEYYCMQSSDGVFEMAFP</sequence>
<evidence type="ECO:0000313" key="1">
    <source>
        <dbReference type="EMBL" id="KAJ2810447.1"/>
    </source>
</evidence>
<name>A0ACC1LKZ1_9FUNG</name>
<gene>
    <name evidence="1" type="ORF">H4S07_002667</name>
</gene>
<keyword evidence="2" id="KW-1185">Reference proteome</keyword>
<accession>A0ACC1LKZ1</accession>
<organism evidence="1 2">
    <name type="scientific">Coemansia furcata</name>
    <dbReference type="NCBI Taxonomy" id="417177"/>
    <lineage>
        <taxon>Eukaryota</taxon>
        <taxon>Fungi</taxon>
        <taxon>Fungi incertae sedis</taxon>
        <taxon>Zoopagomycota</taxon>
        <taxon>Kickxellomycotina</taxon>
        <taxon>Kickxellomycetes</taxon>
        <taxon>Kickxellales</taxon>
        <taxon>Kickxellaceae</taxon>
        <taxon>Coemansia</taxon>
    </lineage>
</organism>
<dbReference type="Proteomes" id="UP001140096">
    <property type="component" value="Unassembled WGS sequence"/>
</dbReference>
<dbReference type="EMBL" id="JANBUP010000706">
    <property type="protein sequence ID" value="KAJ2810447.1"/>
    <property type="molecule type" value="Genomic_DNA"/>
</dbReference>
<reference evidence="1" key="1">
    <citation type="submission" date="2022-07" db="EMBL/GenBank/DDBJ databases">
        <title>Phylogenomic reconstructions and comparative analyses of Kickxellomycotina fungi.</title>
        <authorList>
            <person name="Reynolds N.K."/>
            <person name="Stajich J.E."/>
            <person name="Barry K."/>
            <person name="Grigoriev I.V."/>
            <person name="Crous P."/>
            <person name="Smith M.E."/>
        </authorList>
    </citation>
    <scope>NUCLEOTIDE SEQUENCE</scope>
    <source>
        <strain evidence="1">CBS 102833</strain>
    </source>
</reference>
<protein>
    <submittedName>
        <fullName evidence="1">Uncharacterized protein</fullName>
    </submittedName>
</protein>
<feature type="non-terminal residue" evidence="1">
    <location>
        <position position="1"/>
    </location>
</feature>
<evidence type="ECO:0000313" key="2">
    <source>
        <dbReference type="Proteomes" id="UP001140096"/>
    </source>
</evidence>
<comment type="caution">
    <text evidence="1">The sequence shown here is derived from an EMBL/GenBank/DDBJ whole genome shotgun (WGS) entry which is preliminary data.</text>
</comment>
<proteinExistence type="predicted"/>